<organism evidence="4 5">
    <name type="scientific">Pseudoprimorskyibacter insulae</name>
    <dbReference type="NCBI Taxonomy" id="1695997"/>
    <lineage>
        <taxon>Bacteria</taxon>
        <taxon>Pseudomonadati</taxon>
        <taxon>Pseudomonadota</taxon>
        <taxon>Alphaproteobacteria</taxon>
        <taxon>Rhodobacterales</taxon>
        <taxon>Paracoccaceae</taxon>
        <taxon>Pseudoprimorskyibacter</taxon>
    </lineage>
</organism>
<dbReference type="RefSeq" id="WP_181389382.1">
    <property type="nucleotide sequence ID" value="NZ_OMOJ01000001.1"/>
</dbReference>
<evidence type="ECO:0000313" key="5">
    <source>
        <dbReference type="Proteomes" id="UP000244904"/>
    </source>
</evidence>
<dbReference type="Gene3D" id="2.60.40.2700">
    <property type="match status" value="1"/>
</dbReference>
<proteinExistence type="predicted"/>
<dbReference type="PANTHER" id="PTHR38340:SF1">
    <property type="entry name" value="S-LAYER PROTEIN"/>
    <property type="match status" value="1"/>
</dbReference>
<dbReference type="Proteomes" id="UP000244904">
    <property type="component" value="Unassembled WGS sequence"/>
</dbReference>
<dbReference type="EMBL" id="OMOJ01000001">
    <property type="protein sequence ID" value="SPF78506.1"/>
    <property type="molecule type" value="Genomic_DNA"/>
</dbReference>
<dbReference type="InterPro" id="IPR018511">
    <property type="entry name" value="Hemolysin-typ_Ca-bd_CS"/>
</dbReference>
<evidence type="ECO:0000256" key="3">
    <source>
        <dbReference type="SAM" id="MobiDB-lite"/>
    </source>
</evidence>
<dbReference type="SUPFAM" id="SSF51120">
    <property type="entry name" value="beta-Roll"/>
    <property type="match status" value="4"/>
</dbReference>
<dbReference type="InterPro" id="IPR001343">
    <property type="entry name" value="Hemolysn_Ca-bd"/>
</dbReference>
<accession>A0A2R8AQZ4</accession>
<keyword evidence="2" id="KW-0964">Secreted</keyword>
<evidence type="ECO:0000256" key="1">
    <source>
        <dbReference type="ARBA" id="ARBA00004613"/>
    </source>
</evidence>
<dbReference type="InterPro" id="IPR050557">
    <property type="entry name" value="RTX_toxin/Mannuronan_C5-epim"/>
</dbReference>
<dbReference type="Gene3D" id="2.150.10.10">
    <property type="entry name" value="Serralysin-like metalloprotease, C-terminal"/>
    <property type="match status" value="5"/>
</dbReference>
<dbReference type="InterPro" id="IPR011049">
    <property type="entry name" value="Serralysin-like_metalloprot_C"/>
</dbReference>
<dbReference type="PRINTS" id="PR00313">
    <property type="entry name" value="CABNDNGRPT"/>
</dbReference>
<evidence type="ECO:0000313" key="4">
    <source>
        <dbReference type="EMBL" id="SPF78506.1"/>
    </source>
</evidence>
<reference evidence="5" key="1">
    <citation type="submission" date="2018-03" db="EMBL/GenBank/DDBJ databases">
        <authorList>
            <person name="Rodrigo-Torres L."/>
            <person name="Arahal R. D."/>
            <person name="Lucena T."/>
        </authorList>
    </citation>
    <scope>NUCLEOTIDE SEQUENCE [LARGE SCALE GENOMIC DNA]</scope>
    <source>
        <strain evidence="5">CECT 8871</strain>
    </source>
</reference>
<dbReference type="PANTHER" id="PTHR38340">
    <property type="entry name" value="S-LAYER PROTEIN"/>
    <property type="match status" value="1"/>
</dbReference>
<dbReference type="PROSITE" id="PS00330">
    <property type="entry name" value="HEMOLYSIN_CALCIUM"/>
    <property type="match status" value="2"/>
</dbReference>
<evidence type="ECO:0000256" key="2">
    <source>
        <dbReference type="ARBA" id="ARBA00022525"/>
    </source>
</evidence>
<name>A0A2R8AQZ4_9RHOB</name>
<sequence>MSVYVFDRLMTVIGTEGDDSLTAGNYYEYIEGNYYTGLWGKGGNDSFYVTMPTDSNAHHVQIYADIASEGMAGDADAVYLDFSASNLDLVLTTPRSQDDSRFNTFAYLVDPDGGASQKEVMGNAIEHVYAIGGSGNDQFAFNINKGSFDGGAGTDGFSFTMLRTTDPQTGELIRSPFSLHLDMAQAATAAGVTLPNGTKLANIEYAKNLSMGTLDDWFSDYGQNNDFVAGWEGDDTIRSSGGKDTIYGHDGTDTAIVDWSWTSDQVNLYRLGGQDGWITMWIGPSASPDNLMGPYYDAANSVSMQNFENFQIMAGSGSDSLEGTDTADAWDGGAGDDTLTGGLGNDTLTGGAGDDLLQGGADDDRLIGGDGADTLQGDDGVDTAVFDFAAPSNTDVTMDSENIYLTSGGVTDTVARTVEFFEFSDGTLTQQQVIALTAAAATGAVVVTGTPVEGQTLTADTSGVADANGVGSYSYQWMRDGVDIPGEISDTYGVITGDIGTAISVRVSFVDGIGTLETLTSAATADVQAQALTLTGTPGADYLVGGQAGDTLNGLDGVDTLIGNGGDDLLIGGESENDLRDVIYGGDGNDSALGGYGNDELRGDAGNDTLEGGYGADTVIGGTGNDVLTAGAWGDALFGGAGDDFINGGFGFDRVNGGSGADKFYHQGVIGHGDDWIQDYSAADGDVLMFGGGAATRDDFLVQRASTAGAGDATVQEVFVTYIPTADILWALIDGDGQSQINVLAAGQVFDLLA</sequence>
<dbReference type="AlphaFoldDB" id="A0A2R8AQZ4"/>
<dbReference type="GO" id="GO:0005576">
    <property type="term" value="C:extracellular region"/>
    <property type="evidence" value="ECO:0007669"/>
    <property type="project" value="UniProtKB-SubCell"/>
</dbReference>
<feature type="compositionally biased region" description="Low complexity" evidence="3">
    <location>
        <begin position="323"/>
        <end position="342"/>
    </location>
</feature>
<dbReference type="Pfam" id="PF00353">
    <property type="entry name" value="HemolysinCabind"/>
    <property type="match status" value="7"/>
</dbReference>
<dbReference type="GO" id="GO:0005509">
    <property type="term" value="F:calcium ion binding"/>
    <property type="evidence" value="ECO:0007669"/>
    <property type="project" value="InterPro"/>
</dbReference>
<gene>
    <name evidence="4" type="primary">ltxA_12</name>
    <name evidence="4" type="ORF">PRI8871_01111</name>
</gene>
<protein>
    <submittedName>
        <fullName evidence="4">Leukotoxin</fullName>
    </submittedName>
</protein>
<feature type="region of interest" description="Disordered" evidence="3">
    <location>
        <begin position="318"/>
        <end position="342"/>
    </location>
</feature>
<keyword evidence="5" id="KW-1185">Reference proteome</keyword>
<comment type="subcellular location">
    <subcellularLocation>
        <location evidence="1">Secreted</location>
    </subcellularLocation>
</comment>